<comment type="caution">
    <text evidence="6">The sequence shown here is derived from an EMBL/GenBank/DDBJ whole genome shotgun (WGS) entry which is preliminary data.</text>
</comment>
<name>A0ABP7GVP9_9FLAO</name>
<sequence>MLFTEERVGVAAQGVSVFNSPKGSYKKFNNLTEKYINPSELQTQNNVIHNIETTTFYDDTLAWTKVSFTYKAEGFEKYFTIGNFNANQETKTKQVRKDFEHPFAYYYLDEVSVAPNNKVYKTDVVYVFKNVLFEFDKAILIKESTEELDKLYAYLLENDDVFVEIYGHTDAIGSKKHNEVLSKSRAKAVSDYLINKGVKASRISWYGYGSSRPKTTNKTDAGRAINRRVEFKLIKA</sequence>
<dbReference type="PANTHER" id="PTHR30329">
    <property type="entry name" value="STATOR ELEMENT OF FLAGELLAR MOTOR COMPLEX"/>
    <property type="match status" value="1"/>
</dbReference>
<dbReference type="CDD" id="cd07185">
    <property type="entry name" value="OmpA_C-like"/>
    <property type="match status" value="1"/>
</dbReference>
<feature type="domain" description="OmpA-like" evidence="5">
    <location>
        <begin position="120"/>
        <end position="236"/>
    </location>
</feature>
<proteinExistence type="predicted"/>
<evidence type="ECO:0000313" key="7">
    <source>
        <dbReference type="Proteomes" id="UP001501456"/>
    </source>
</evidence>
<evidence type="ECO:0000313" key="6">
    <source>
        <dbReference type="EMBL" id="GAA3776348.1"/>
    </source>
</evidence>
<dbReference type="PROSITE" id="PS51123">
    <property type="entry name" value="OMPA_2"/>
    <property type="match status" value="1"/>
</dbReference>
<dbReference type="SUPFAM" id="SSF103088">
    <property type="entry name" value="OmpA-like"/>
    <property type="match status" value="1"/>
</dbReference>
<evidence type="ECO:0000256" key="2">
    <source>
        <dbReference type="ARBA" id="ARBA00023136"/>
    </source>
</evidence>
<evidence type="ECO:0000256" key="3">
    <source>
        <dbReference type="ARBA" id="ARBA00023237"/>
    </source>
</evidence>
<keyword evidence="2 4" id="KW-0472">Membrane</keyword>
<dbReference type="InterPro" id="IPR006665">
    <property type="entry name" value="OmpA-like"/>
</dbReference>
<accession>A0ABP7GVP9</accession>
<gene>
    <name evidence="6" type="ORF">GCM10022271_05600</name>
</gene>
<evidence type="ECO:0000259" key="5">
    <source>
        <dbReference type="PROSITE" id="PS51123"/>
    </source>
</evidence>
<dbReference type="Gene3D" id="3.30.1330.60">
    <property type="entry name" value="OmpA-like domain"/>
    <property type="match status" value="1"/>
</dbReference>
<dbReference type="PRINTS" id="PR01021">
    <property type="entry name" value="OMPADOMAIN"/>
</dbReference>
<evidence type="ECO:0000256" key="4">
    <source>
        <dbReference type="PROSITE-ProRule" id="PRU00473"/>
    </source>
</evidence>
<dbReference type="EMBL" id="BAABBI010000001">
    <property type="protein sequence ID" value="GAA3776348.1"/>
    <property type="molecule type" value="Genomic_DNA"/>
</dbReference>
<protein>
    <recommendedName>
        <fullName evidence="5">OmpA-like domain-containing protein</fullName>
    </recommendedName>
</protein>
<organism evidence="6 7">
    <name type="scientific">Corallibacter vietnamensis</name>
    <dbReference type="NCBI Taxonomy" id="904130"/>
    <lineage>
        <taxon>Bacteria</taxon>
        <taxon>Pseudomonadati</taxon>
        <taxon>Bacteroidota</taxon>
        <taxon>Flavobacteriia</taxon>
        <taxon>Flavobacteriales</taxon>
        <taxon>Flavobacteriaceae</taxon>
        <taxon>Corallibacter</taxon>
    </lineage>
</organism>
<dbReference type="InterPro" id="IPR036737">
    <property type="entry name" value="OmpA-like_sf"/>
</dbReference>
<dbReference type="Pfam" id="PF00691">
    <property type="entry name" value="OmpA"/>
    <property type="match status" value="1"/>
</dbReference>
<keyword evidence="7" id="KW-1185">Reference proteome</keyword>
<dbReference type="PANTHER" id="PTHR30329:SF21">
    <property type="entry name" value="LIPOPROTEIN YIAD-RELATED"/>
    <property type="match status" value="1"/>
</dbReference>
<evidence type="ECO:0000256" key="1">
    <source>
        <dbReference type="ARBA" id="ARBA00004442"/>
    </source>
</evidence>
<reference evidence="7" key="1">
    <citation type="journal article" date="2019" name="Int. J. Syst. Evol. Microbiol.">
        <title>The Global Catalogue of Microorganisms (GCM) 10K type strain sequencing project: providing services to taxonomists for standard genome sequencing and annotation.</title>
        <authorList>
            <consortium name="The Broad Institute Genomics Platform"/>
            <consortium name="The Broad Institute Genome Sequencing Center for Infectious Disease"/>
            <person name="Wu L."/>
            <person name="Ma J."/>
        </authorList>
    </citation>
    <scope>NUCLEOTIDE SEQUENCE [LARGE SCALE GENOMIC DNA]</scope>
    <source>
        <strain evidence="7">JCM 17525</strain>
    </source>
</reference>
<keyword evidence="3" id="KW-0998">Cell outer membrane</keyword>
<dbReference type="Proteomes" id="UP001501456">
    <property type="component" value="Unassembled WGS sequence"/>
</dbReference>
<dbReference type="InterPro" id="IPR006664">
    <property type="entry name" value="OMP_bac"/>
</dbReference>
<comment type="subcellular location">
    <subcellularLocation>
        <location evidence="1">Cell outer membrane</location>
    </subcellularLocation>
</comment>
<dbReference type="InterPro" id="IPR050330">
    <property type="entry name" value="Bact_OuterMem_StrucFunc"/>
</dbReference>